<dbReference type="EMBL" id="JAKNRW010000001">
    <property type="protein sequence ID" value="MCK1788793.1"/>
    <property type="molecule type" value="Genomic_DNA"/>
</dbReference>
<dbReference type="Gene3D" id="1.20.120.1220">
    <property type="match status" value="1"/>
</dbReference>
<keyword evidence="9" id="KW-0808">Transferase</keyword>
<dbReference type="InterPro" id="IPR000045">
    <property type="entry name" value="Prepilin_IV_endopep_pep"/>
</dbReference>
<sequence>MMTLDLLRIHPGAFAVMMGIVGLLFGSFLNVVIYRLPVMVQRELRRDARDVLDLELEIQPRFNLAVPNSRCPCCDRAIRPWENLPVLSWLALRGRCSGCQAKISVRYPLIELATGLLSFITAWHFGYGPQCLFALVMVWGGIALFMIDIDTMLLPDCIVLPGIWLGMVSAYFSIFSSLDNALIGACVGYLAFAIPACVFSLITGRSGMGAGDFKLLALFGAWLGWQALPIIVLLSAVSGAIIGLITVRRGGEPYPFGPFIIVAGFLAMFYGHEIYAMCSHSTGVAIGAKFFD</sequence>
<evidence type="ECO:0000256" key="8">
    <source>
        <dbReference type="RuleBase" id="RU003793"/>
    </source>
</evidence>
<evidence type="ECO:0000313" key="14">
    <source>
        <dbReference type="Proteomes" id="UP001299876"/>
    </source>
</evidence>
<dbReference type="Pfam" id="PF01478">
    <property type="entry name" value="Peptidase_A24"/>
    <property type="match status" value="1"/>
</dbReference>
<feature type="domain" description="Prepilin peptidase A24 N-terminal" evidence="12">
    <location>
        <begin position="20"/>
        <end position="125"/>
    </location>
</feature>
<feature type="domain" description="Prepilin type IV endopeptidase peptidase" evidence="11">
    <location>
        <begin position="135"/>
        <end position="244"/>
    </location>
</feature>
<comment type="function">
    <text evidence="9">Plays an essential role in type IV pili and type II pseudopili formation by proteolytically removing the leader sequence from substrate proteins and subsequently monomethylating the alpha-amino group of the newly exposed N-terminal phenylalanine.</text>
</comment>
<dbReference type="Proteomes" id="UP001299876">
    <property type="component" value="Unassembled WGS sequence"/>
</dbReference>
<dbReference type="PANTHER" id="PTHR30487:SF0">
    <property type="entry name" value="PREPILIN LEADER PEPTIDASE_N-METHYLTRANSFERASE-RELATED"/>
    <property type="match status" value="1"/>
</dbReference>
<protein>
    <recommendedName>
        <fullName evidence="9">Prepilin leader peptidase/N-methyltransferase</fullName>
        <ecNumber evidence="9">2.1.1.-</ecNumber>
        <ecNumber evidence="9">3.4.23.43</ecNumber>
    </recommendedName>
</protein>
<feature type="transmembrane region" description="Helical" evidence="10">
    <location>
        <begin position="12"/>
        <end position="36"/>
    </location>
</feature>
<name>A0ABT0EST4_9PSED</name>
<keyword evidence="9" id="KW-0645">Protease</keyword>
<evidence type="ECO:0000256" key="1">
    <source>
        <dbReference type="ARBA" id="ARBA00004429"/>
    </source>
</evidence>
<dbReference type="InterPro" id="IPR050882">
    <property type="entry name" value="Prepilin_peptidase/N-MTase"/>
</dbReference>
<evidence type="ECO:0000259" key="11">
    <source>
        <dbReference type="Pfam" id="PF01478"/>
    </source>
</evidence>
<evidence type="ECO:0000259" key="12">
    <source>
        <dbReference type="Pfam" id="PF06750"/>
    </source>
</evidence>
<dbReference type="EC" id="2.1.1.-" evidence="9"/>
<organism evidence="13 14">
    <name type="scientific">Pseudomonas violetae</name>
    <dbReference type="NCBI Taxonomy" id="2915813"/>
    <lineage>
        <taxon>Bacteria</taxon>
        <taxon>Pseudomonadati</taxon>
        <taxon>Pseudomonadota</taxon>
        <taxon>Gammaproteobacteria</taxon>
        <taxon>Pseudomonadales</taxon>
        <taxon>Pseudomonadaceae</taxon>
        <taxon>Pseudomonas</taxon>
    </lineage>
</organism>
<evidence type="ECO:0000256" key="2">
    <source>
        <dbReference type="ARBA" id="ARBA00005801"/>
    </source>
</evidence>
<evidence type="ECO:0000256" key="6">
    <source>
        <dbReference type="ARBA" id="ARBA00022989"/>
    </source>
</evidence>
<evidence type="ECO:0000256" key="5">
    <source>
        <dbReference type="ARBA" id="ARBA00022692"/>
    </source>
</evidence>
<evidence type="ECO:0000256" key="9">
    <source>
        <dbReference type="RuleBase" id="RU003794"/>
    </source>
</evidence>
<feature type="transmembrane region" description="Helical" evidence="10">
    <location>
        <begin position="132"/>
        <end position="150"/>
    </location>
</feature>
<dbReference type="Pfam" id="PF06750">
    <property type="entry name" value="A24_N_bact"/>
    <property type="match status" value="1"/>
</dbReference>
<dbReference type="PANTHER" id="PTHR30487">
    <property type="entry name" value="TYPE 4 PREPILIN-LIKE PROTEINS LEADER PEPTIDE-PROCESSING ENZYME"/>
    <property type="match status" value="1"/>
</dbReference>
<keyword evidence="14" id="KW-1185">Reference proteome</keyword>
<keyword evidence="9" id="KW-0511">Multifunctional enzyme</keyword>
<evidence type="ECO:0000256" key="4">
    <source>
        <dbReference type="ARBA" id="ARBA00022519"/>
    </source>
</evidence>
<comment type="catalytic activity">
    <reaction evidence="9">
        <text>Typically cleaves a -Gly-|-Phe- bond to release an N-terminal, basic peptide of 5-8 residues from type IV prepilin, and then N-methylates the new N-terminal amino group, the methyl donor being S-adenosyl-L-methionine.</text>
        <dbReference type="EC" id="3.4.23.43"/>
    </reaction>
</comment>
<keyword evidence="6 10" id="KW-1133">Transmembrane helix</keyword>
<reference evidence="13 14" key="1">
    <citation type="submission" date="2022-02" db="EMBL/GenBank/DDBJ databases">
        <title>Comparative genomics of the first Antarctic Pseudomonas spp. capable of biotransforming 2,4,6-Trinitrotoluene.</title>
        <authorList>
            <person name="Cabrera M.A."/>
            <person name="Marquez S.L."/>
            <person name="Perez-Donoso J.M."/>
        </authorList>
    </citation>
    <scope>NUCLEOTIDE SEQUENCE [LARGE SCALE GENOMIC DNA]</scope>
    <source>
        <strain evidence="13 14">TNT19</strain>
    </source>
</reference>
<dbReference type="PRINTS" id="PR00864">
    <property type="entry name" value="PREPILNPTASE"/>
</dbReference>
<accession>A0ABT0EST4</accession>
<keyword evidence="9" id="KW-0489">Methyltransferase</keyword>
<evidence type="ECO:0000256" key="3">
    <source>
        <dbReference type="ARBA" id="ARBA00022475"/>
    </source>
</evidence>
<comment type="subcellular location">
    <subcellularLocation>
        <location evidence="1">Cell inner membrane</location>
        <topology evidence="1">Multi-pass membrane protein</topology>
    </subcellularLocation>
    <subcellularLocation>
        <location evidence="9">Cell membrane</location>
        <topology evidence="9">Multi-pass membrane protein</topology>
    </subcellularLocation>
</comment>
<gene>
    <name evidence="13" type="ORF">L9059_01020</name>
</gene>
<keyword evidence="5 9" id="KW-0812">Transmembrane</keyword>
<proteinExistence type="inferred from homology"/>
<dbReference type="InterPro" id="IPR014032">
    <property type="entry name" value="Peptidase_A24A_bac"/>
</dbReference>
<feature type="transmembrane region" description="Helical" evidence="10">
    <location>
        <begin position="157"/>
        <end position="175"/>
    </location>
</feature>
<evidence type="ECO:0000313" key="13">
    <source>
        <dbReference type="EMBL" id="MCK1788793.1"/>
    </source>
</evidence>
<keyword evidence="3" id="KW-1003">Cell membrane</keyword>
<evidence type="ECO:0000256" key="10">
    <source>
        <dbReference type="SAM" id="Phobius"/>
    </source>
</evidence>
<keyword evidence="7 10" id="KW-0472">Membrane</keyword>
<keyword evidence="4" id="KW-0997">Cell inner membrane</keyword>
<evidence type="ECO:0000256" key="7">
    <source>
        <dbReference type="ARBA" id="ARBA00023136"/>
    </source>
</evidence>
<feature type="transmembrane region" description="Helical" evidence="10">
    <location>
        <begin position="253"/>
        <end position="271"/>
    </location>
</feature>
<keyword evidence="9" id="KW-0378">Hydrolase</keyword>
<feature type="transmembrane region" description="Helical" evidence="10">
    <location>
        <begin position="215"/>
        <end position="247"/>
    </location>
</feature>
<dbReference type="EC" id="3.4.23.43" evidence="9"/>
<feature type="transmembrane region" description="Helical" evidence="10">
    <location>
        <begin position="181"/>
        <end position="203"/>
    </location>
</feature>
<comment type="similarity">
    <text evidence="2 8">Belongs to the peptidase A24 family.</text>
</comment>
<comment type="caution">
    <text evidence="13">The sequence shown here is derived from an EMBL/GenBank/DDBJ whole genome shotgun (WGS) entry which is preliminary data.</text>
</comment>
<dbReference type="InterPro" id="IPR010627">
    <property type="entry name" value="Prepilin_pept_A24_N"/>
</dbReference>